<organism evidence="1 2">
    <name type="scientific">Pseudoalteromonas caenipelagi</name>
    <dbReference type="NCBI Taxonomy" id="2726988"/>
    <lineage>
        <taxon>Bacteria</taxon>
        <taxon>Pseudomonadati</taxon>
        <taxon>Pseudomonadota</taxon>
        <taxon>Gammaproteobacteria</taxon>
        <taxon>Alteromonadales</taxon>
        <taxon>Pseudoalteromonadaceae</taxon>
        <taxon>Pseudoalteromonas</taxon>
    </lineage>
</organism>
<comment type="caution">
    <text evidence="1">The sequence shown here is derived from an EMBL/GenBank/DDBJ whole genome shotgun (WGS) entry which is preliminary data.</text>
</comment>
<dbReference type="InterPro" id="IPR012902">
    <property type="entry name" value="N_methyl_site"/>
</dbReference>
<keyword evidence="2" id="KW-1185">Reference proteome</keyword>
<evidence type="ECO:0000313" key="2">
    <source>
        <dbReference type="Proteomes" id="UP000586305"/>
    </source>
</evidence>
<dbReference type="RefSeq" id="WP_171628203.1">
    <property type="nucleotide sequence ID" value="NZ_JABBPG010000017.1"/>
</dbReference>
<proteinExistence type="predicted"/>
<dbReference type="NCBIfam" id="TIGR02532">
    <property type="entry name" value="IV_pilin_GFxxxE"/>
    <property type="match status" value="1"/>
</dbReference>
<evidence type="ECO:0000313" key="1">
    <source>
        <dbReference type="EMBL" id="NOU53169.1"/>
    </source>
</evidence>
<dbReference type="Proteomes" id="UP000586305">
    <property type="component" value="Unassembled WGS sequence"/>
</dbReference>
<dbReference type="PROSITE" id="PS00409">
    <property type="entry name" value="PROKAR_NTER_METHYL"/>
    <property type="match status" value="1"/>
</dbReference>
<dbReference type="Pfam" id="PF07963">
    <property type="entry name" value="N_methyl"/>
    <property type="match status" value="1"/>
</dbReference>
<reference evidence="1 2" key="1">
    <citation type="submission" date="2020-04" db="EMBL/GenBank/DDBJ databases">
        <title>Pseudoalteromonas caenipelagi sp. nov., isolated from a tidal flat.</title>
        <authorList>
            <person name="Park S."/>
            <person name="Yoon J.-H."/>
        </authorList>
    </citation>
    <scope>NUCLEOTIDE SEQUENCE [LARGE SCALE GENOMIC DNA]</scope>
    <source>
        <strain evidence="1 2">JBTF-M23</strain>
    </source>
</reference>
<dbReference type="AlphaFoldDB" id="A0A849VHC4"/>
<accession>A0A849VHC4</accession>
<dbReference type="EMBL" id="JABBPG010000017">
    <property type="protein sequence ID" value="NOU53169.1"/>
    <property type="molecule type" value="Genomic_DNA"/>
</dbReference>
<sequence>MQRGFSLVELMVALAVGSFLLAGIAMSYTAIKSTVLTTQQLANAQEVLRYTNQILSRSIKQTFEAPVVSGNGLILEVKQNANSPSCQGSVPTIEYKEVYTLSNGYITCDIVNNDTGESLGSLNLLRGVEALQFGSSRSGRLIDVTVTPVNVPTQFANGIVISLAATRVIMR</sequence>
<protein>
    <submittedName>
        <fullName evidence="1">Prepilin-type N-terminal cleavage/methylation domain-containing protein</fullName>
    </submittedName>
</protein>
<gene>
    <name evidence="1" type="ORF">HG263_21960</name>
</gene>
<name>A0A849VHC4_9GAMM</name>